<dbReference type="InterPro" id="IPR001650">
    <property type="entry name" value="Helicase_C-like"/>
</dbReference>
<evidence type="ECO:0000259" key="6">
    <source>
        <dbReference type="PROSITE" id="PS51192"/>
    </source>
</evidence>
<evidence type="ECO:0000259" key="7">
    <source>
        <dbReference type="PROSITE" id="PS51194"/>
    </source>
</evidence>
<feature type="domain" description="Helicase ATP-binding" evidence="6">
    <location>
        <begin position="672"/>
        <end position="842"/>
    </location>
</feature>
<dbReference type="PROSITE" id="PS51194">
    <property type="entry name" value="HELICASE_CTER"/>
    <property type="match status" value="1"/>
</dbReference>
<dbReference type="EMBL" id="JAQQWI010000007">
    <property type="protein sequence ID" value="KAK8027848.1"/>
    <property type="molecule type" value="Genomic_DNA"/>
</dbReference>
<evidence type="ECO:0000313" key="8">
    <source>
        <dbReference type="EMBL" id="KAK8027848.1"/>
    </source>
</evidence>
<keyword evidence="3" id="KW-0067">ATP-binding</keyword>
<protein>
    <submittedName>
        <fullName evidence="8">SNF2 superfamily protein</fullName>
    </submittedName>
</protein>
<dbReference type="PANTHER" id="PTHR10799">
    <property type="entry name" value="SNF2/RAD54 HELICASE FAMILY"/>
    <property type="match status" value="1"/>
</dbReference>
<dbReference type="Pfam" id="PF00176">
    <property type="entry name" value="SNF2-rel_dom"/>
    <property type="match status" value="1"/>
</dbReference>
<dbReference type="InterPro" id="IPR014001">
    <property type="entry name" value="Helicase_ATP-bd"/>
</dbReference>
<dbReference type="InterPro" id="IPR027417">
    <property type="entry name" value="P-loop_NTPase"/>
</dbReference>
<keyword evidence="2" id="KW-0378">Hydrolase</keyword>
<evidence type="ECO:0000256" key="5">
    <source>
        <dbReference type="SAM" id="SignalP"/>
    </source>
</evidence>
<accession>A0ABR1S7M2</accession>
<feature type="compositionally biased region" description="Basic residues" evidence="4">
    <location>
        <begin position="448"/>
        <end position="458"/>
    </location>
</feature>
<dbReference type="SMART" id="SM00487">
    <property type="entry name" value="DEXDc"/>
    <property type="match status" value="1"/>
</dbReference>
<reference evidence="8 9" key="1">
    <citation type="submission" date="2023-01" db="EMBL/GenBank/DDBJ databases">
        <title>Analysis of 21 Apiospora genomes using comparative genomics revels a genus with tremendous synthesis potential of carbohydrate active enzymes and secondary metabolites.</title>
        <authorList>
            <person name="Sorensen T."/>
        </authorList>
    </citation>
    <scope>NUCLEOTIDE SEQUENCE [LARGE SCALE GENOMIC DNA]</scope>
    <source>
        <strain evidence="8 9">CBS 20057</strain>
    </source>
</reference>
<feature type="compositionally biased region" description="Basic and acidic residues" evidence="4">
    <location>
        <begin position="248"/>
        <end position="258"/>
    </location>
</feature>
<organism evidence="8 9">
    <name type="scientific">Apiospora marii</name>
    <dbReference type="NCBI Taxonomy" id="335849"/>
    <lineage>
        <taxon>Eukaryota</taxon>
        <taxon>Fungi</taxon>
        <taxon>Dikarya</taxon>
        <taxon>Ascomycota</taxon>
        <taxon>Pezizomycotina</taxon>
        <taxon>Sordariomycetes</taxon>
        <taxon>Xylariomycetidae</taxon>
        <taxon>Amphisphaeriales</taxon>
        <taxon>Apiosporaceae</taxon>
        <taxon>Apiospora</taxon>
    </lineage>
</organism>
<dbReference type="Gene3D" id="3.40.50.10810">
    <property type="entry name" value="Tandem AAA-ATPase domain"/>
    <property type="match status" value="1"/>
</dbReference>
<dbReference type="InterPro" id="IPR000330">
    <property type="entry name" value="SNF2_N"/>
</dbReference>
<feature type="region of interest" description="Disordered" evidence="4">
    <location>
        <begin position="313"/>
        <end position="525"/>
    </location>
</feature>
<keyword evidence="5" id="KW-0732">Signal</keyword>
<dbReference type="SUPFAM" id="SSF52540">
    <property type="entry name" value="P-loop containing nucleoside triphosphate hydrolases"/>
    <property type="match status" value="2"/>
</dbReference>
<dbReference type="InterPro" id="IPR038718">
    <property type="entry name" value="SNF2-like_sf"/>
</dbReference>
<feature type="compositionally biased region" description="Low complexity" evidence="4">
    <location>
        <begin position="344"/>
        <end position="368"/>
    </location>
</feature>
<feature type="signal peptide" evidence="5">
    <location>
        <begin position="1"/>
        <end position="21"/>
    </location>
</feature>
<dbReference type="SMART" id="SM00490">
    <property type="entry name" value="HELICc"/>
    <property type="match status" value="1"/>
</dbReference>
<evidence type="ECO:0000256" key="3">
    <source>
        <dbReference type="ARBA" id="ARBA00022840"/>
    </source>
</evidence>
<feature type="domain" description="Helicase C-terminal" evidence="7">
    <location>
        <begin position="1032"/>
        <end position="1194"/>
    </location>
</feature>
<keyword evidence="9" id="KW-1185">Reference proteome</keyword>
<evidence type="ECO:0000256" key="1">
    <source>
        <dbReference type="ARBA" id="ARBA00022741"/>
    </source>
</evidence>
<proteinExistence type="predicted"/>
<dbReference type="CDD" id="cd18793">
    <property type="entry name" value="SF2_C_SNF"/>
    <property type="match status" value="1"/>
</dbReference>
<feature type="compositionally biased region" description="Low complexity" evidence="4">
    <location>
        <begin position="402"/>
        <end position="419"/>
    </location>
</feature>
<evidence type="ECO:0000313" key="9">
    <source>
        <dbReference type="Proteomes" id="UP001396898"/>
    </source>
</evidence>
<feature type="region of interest" description="Disordered" evidence="4">
    <location>
        <begin position="94"/>
        <end position="113"/>
    </location>
</feature>
<feature type="chain" id="PRO_5046424234" evidence="5">
    <location>
        <begin position="22"/>
        <end position="1218"/>
    </location>
</feature>
<dbReference type="Proteomes" id="UP001396898">
    <property type="component" value="Unassembled WGS sequence"/>
</dbReference>
<evidence type="ECO:0000256" key="4">
    <source>
        <dbReference type="SAM" id="MobiDB-lite"/>
    </source>
</evidence>
<dbReference type="PROSITE" id="PS51192">
    <property type="entry name" value="HELICASE_ATP_BIND_1"/>
    <property type="match status" value="1"/>
</dbReference>
<name>A0ABR1S7M2_9PEZI</name>
<evidence type="ECO:0000256" key="2">
    <source>
        <dbReference type="ARBA" id="ARBA00022801"/>
    </source>
</evidence>
<gene>
    <name evidence="8" type="ORF">PG991_004904</name>
</gene>
<feature type="region of interest" description="Disordered" evidence="4">
    <location>
        <begin position="188"/>
        <end position="258"/>
    </location>
</feature>
<dbReference type="Pfam" id="PF00271">
    <property type="entry name" value="Helicase_C"/>
    <property type="match status" value="1"/>
</dbReference>
<comment type="caution">
    <text evidence="8">The sequence shown here is derived from an EMBL/GenBank/DDBJ whole genome shotgun (WGS) entry which is preliminary data.</text>
</comment>
<sequence>MMRRWLFRPQALVFLEAIPLAGPPCFAPPFVVTTSSHNGSHVHARWQQFALSSRNPLGRRSGKGENVQIRYPRRGPRRAGGEHPVLLALLHPAHPDRQPADHNERHAANPDPRQEAYAAQIFAGSPSPGTVVEVPASSPFQNVRPAVKASVYRTSPPATVRAAVKPAVKSAARIGSLMAPAGTAFRSPALLPRRTIPGTKPKPQPADISDDDLANDYYKGLDSSEDDKPMRGNIQPALGVARSGRSTPIDKRKAPEEDIKPTDITDLRIRYLTKETHKIIVTTKPDITWRACKNAVVRNNLSAEAAINDLLGKPKQSSSSTIGRPAAAVKTKNLKQSKLFQSKPATTSRPRSLSTSSLSSSYSSASEPEPTPEQKKAAPPRRRLIQGRRNKPTSPPAPAVFSLPSSRSSPVSTPPSSSSQRKMAAAVMKSTEPFGHPSTHQSSESAPKKRGRLVRGSRRQSPISLVESESEEDLPSLQSLASRKRKADDTSAPEVVDLTDSDQEAAAEDTDSAANDSQPPSPTKGLTEVSKVIQYFNECSAEDLARISGMKVSDTKLVVAARPFTSLREIEQVSRKEKASSRKAARVQIGATIVEKLVVWFRAFKAASDVIADCDGRGQEIQSAMSNWEFDRNGHETGKANSRPLPISKKPALMDSSVKLKSYQLLGLNWMNLIHRKGYSGILADDMGLGKTCQVISFIAHLVESGKSISNDRKPWPNLIVVPPSTYENWMNEFEKFAPSLKLYPYSGQARRDTDPDDVQDYHVVLTSYSQVDRKREDVEWLQGLDPYAAIFDEGHKLKNTSTFVYKQMSQVPSEWRLILSGTPVQNNLKELLSLLKFVEPDLFGKELVGHLDTIFQAKVANKDVENFALLAKERVGNARVMMAPFILQRRKTDVLDLPSRKDTRIVVPLEPQQKEIYESIRDRYLNKDKVAKSKVSNPWMQLRKAALHPQLFRRHFTDDKVKKLVDILWKRCSEDELDVQSKEPRHKEQFQQFLMERSDFELHTWCKDFPKYVGHLDIPDRSWEQAPKVAKLLELIRGYMENGDRCLVFSRFEMVIDILRETFHATDIPYCELTGRASVQARFPEVERFTKDTTIPVFLLTTGAGGTGINLTAANKIVIFDQSDNPQDDVQASNRAHRIGQTREVEVITLITENTVEGLIYNSCVKKLMLAACVEGAAVDDSESVEEQCRKLMLMDTNAEAHALEVMEEVVEEAGLQ</sequence>
<keyword evidence="1" id="KW-0547">Nucleotide-binding</keyword>
<dbReference type="InterPro" id="IPR049730">
    <property type="entry name" value="SNF2/RAD54-like_C"/>
</dbReference>
<feature type="compositionally biased region" description="Acidic residues" evidence="4">
    <location>
        <begin position="497"/>
        <end position="511"/>
    </location>
</feature>
<feature type="compositionally biased region" description="Basic residues" evidence="4">
    <location>
        <begin position="378"/>
        <end position="391"/>
    </location>
</feature>
<dbReference type="Gene3D" id="3.40.50.300">
    <property type="entry name" value="P-loop containing nucleotide triphosphate hydrolases"/>
    <property type="match status" value="1"/>
</dbReference>